<name>A0A1J4JT05_9EUKA</name>
<dbReference type="VEuPathDB" id="TrichDB:TRFO_30655"/>
<accession>A0A1J4JT05</accession>
<dbReference type="PANTHER" id="PTHR11102:SF160">
    <property type="entry name" value="ERAD-ASSOCIATED E3 UBIQUITIN-PROTEIN LIGASE COMPONENT HRD3"/>
    <property type="match status" value="1"/>
</dbReference>
<dbReference type="EMBL" id="MLAK01000874">
    <property type="protein sequence ID" value="OHT02249.1"/>
    <property type="molecule type" value="Genomic_DNA"/>
</dbReference>
<comment type="caution">
    <text evidence="2">The sequence shown here is derived from an EMBL/GenBank/DDBJ whole genome shotgun (WGS) entry which is preliminary data.</text>
</comment>
<evidence type="ECO:0008006" key="4">
    <source>
        <dbReference type="Google" id="ProtNLM"/>
    </source>
</evidence>
<comment type="similarity">
    <text evidence="1">Belongs to the sel-1 family.</text>
</comment>
<dbReference type="GeneID" id="94842189"/>
<sequence>MNLRKMEWHADTMNAPTELKPKDIIAIKRAADCGNVDAMYACGQLLLMNGNMVRIRVKEALSYFQKAAEHGHLNSILTCFNLYENGVGIEMNHELSLKYIKMAADHGDPASMLLYSDKIKSGDGAEPNPEQALKYAKMAADKKYTEAMFEVALMLSVGFGAEPNQAEALKYAKMAAAVGDEDGINLCIFLIAHDGIGTVKDAKEVVDYAKIAAKRTGNENIIRMHAYMRKLEFGKRELDFHKMNLDIDAVFPLFGYPNNRNSIKILRNDYIEGMNKLKKLADTGEPKYMNIYALMLIQPGPIVNYNQAIKYFKKAIEKGDSAAKINLQNLYTNPIHR</sequence>
<dbReference type="PANTHER" id="PTHR11102">
    <property type="entry name" value="SEL-1-LIKE PROTEIN"/>
    <property type="match status" value="1"/>
</dbReference>
<organism evidence="2 3">
    <name type="scientific">Tritrichomonas foetus</name>
    <dbReference type="NCBI Taxonomy" id="1144522"/>
    <lineage>
        <taxon>Eukaryota</taxon>
        <taxon>Metamonada</taxon>
        <taxon>Parabasalia</taxon>
        <taxon>Tritrichomonadida</taxon>
        <taxon>Tritrichomonadidae</taxon>
        <taxon>Tritrichomonas</taxon>
    </lineage>
</organism>
<evidence type="ECO:0000313" key="2">
    <source>
        <dbReference type="EMBL" id="OHT02249.1"/>
    </source>
</evidence>
<keyword evidence="3" id="KW-1185">Reference proteome</keyword>
<dbReference type="RefSeq" id="XP_068355385.1">
    <property type="nucleotide sequence ID" value="XM_068507485.1"/>
</dbReference>
<dbReference type="Pfam" id="PF08238">
    <property type="entry name" value="Sel1"/>
    <property type="match status" value="5"/>
</dbReference>
<dbReference type="SMART" id="SM00671">
    <property type="entry name" value="SEL1"/>
    <property type="match status" value="5"/>
</dbReference>
<dbReference type="Proteomes" id="UP000179807">
    <property type="component" value="Unassembled WGS sequence"/>
</dbReference>
<dbReference type="OrthoDB" id="272077at2759"/>
<proteinExistence type="inferred from homology"/>
<dbReference type="InterPro" id="IPR011990">
    <property type="entry name" value="TPR-like_helical_dom_sf"/>
</dbReference>
<evidence type="ECO:0000313" key="3">
    <source>
        <dbReference type="Proteomes" id="UP000179807"/>
    </source>
</evidence>
<dbReference type="InterPro" id="IPR050767">
    <property type="entry name" value="Sel1_AlgK"/>
</dbReference>
<dbReference type="AlphaFoldDB" id="A0A1J4JT05"/>
<dbReference type="SUPFAM" id="SSF81901">
    <property type="entry name" value="HCP-like"/>
    <property type="match status" value="2"/>
</dbReference>
<protein>
    <recommendedName>
        <fullName evidence="4">Sel1 repeat family protein</fullName>
    </recommendedName>
</protein>
<evidence type="ECO:0000256" key="1">
    <source>
        <dbReference type="ARBA" id="ARBA00038101"/>
    </source>
</evidence>
<dbReference type="InterPro" id="IPR006597">
    <property type="entry name" value="Sel1-like"/>
</dbReference>
<dbReference type="Gene3D" id="1.25.40.10">
    <property type="entry name" value="Tetratricopeptide repeat domain"/>
    <property type="match status" value="2"/>
</dbReference>
<gene>
    <name evidence="2" type="ORF">TRFO_30655</name>
</gene>
<reference evidence="2" key="1">
    <citation type="submission" date="2016-10" db="EMBL/GenBank/DDBJ databases">
        <authorList>
            <person name="Benchimol M."/>
            <person name="Almeida L.G."/>
            <person name="Vasconcelos A.T."/>
            <person name="Perreira-Neves A."/>
            <person name="Rosa I.A."/>
            <person name="Tasca T."/>
            <person name="Bogo M.R."/>
            <person name="de Souza W."/>
        </authorList>
    </citation>
    <scope>NUCLEOTIDE SEQUENCE [LARGE SCALE GENOMIC DNA]</scope>
    <source>
        <strain evidence="2">K</strain>
    </source>
</reference>